<evidence type="ECO:0000259" key="10">
    <source>
        <dbReference type="PROSITE" id="PS50011"/>
    </source>
</evidence>
<evidence type="ECO:0000256" key="1">
    <source>
        <dbReference type="ARBA" id="ARBA00022527"/>
    </source>
</evidence>
<feature type="domain" description="AGC-kinase C-terminal" evidence="11">
    <location>
        <begin position="336"/>
        <end position="392"/>
    </location>
</feature>
<dbReference type="Gene3D" id="1.10.510.10">
    <property type="entry name" value="Transferase(Phosphotransferase) domain 1"/>
    <property type="match status" value="1"/>
</dbReference>
<evidence type="ECO:0000256" key="2">
    <source>
        <dbReference type="ARBA" id="ARBA00022553"/>
    </source>
</evidence>
<dbReference type="OrthoDB" id="9908094at2759"/>
<dbReference type="SUPFAM" id="SSF56112">
    <property type="entry name" value="Protein kinase-like (PK-like)"/>
    <property type="match status" value="1"/>
</dbReference>
<dbReference type="InterPro" id="IPR000719">
    <property type="entry name" value="Prot_kinase_dom"/>
</dbReference>
<evidence type="ECO:0000313" key="13">
    <source>
        <dbReference type="RefSeq" id="XP_018097969.2"/>
    </source>
</evidence>
<evidence type="ECO:0000256" key="7">
    <source>
        <dbReference type="PROSITE-ProRule" id="PRU10141"/>
    </source>
</evidence>
<keyword evidence="1 8" id="KW-0723">Serine/threonine-protein kinase</keyword>
<dbReference type="PANTHER" id="PTHR24351">
    <property type="entry name" value="RIBOSOMAL PROTEIN S6 KINASE"/>
    <property type="match status" value="1"/>
</dbReference>
<dbReference type="Pfam" id="PF00069">
    <property type="entry name" value="Pkinase"/>
    <property type="match status" value="1"/>
</dbReference>
<dbReference type="GO" id="GO:0004674">
    <property type="term" value="F:protein serine/threonine kinase activity"/>
    <property type="evidence" value="ECO:0000318"/>
    <property type="project" value="GO_Central"/>
</dbReference>
<dbReference type="InterPro" id="IPR000961">
    <property type="entry name" value="AGC-kinase_C"/>
</dbReference>
<feature type="compositionally biased region" description="Basic and acidic residues" evidence="9">
    <location>
        <begin position="20"/>
        <end position="29"/>
    </location>
</feature>
<keyword evidence="6 7" id="KW-0067">ATP-binding</keyword>
<evidence type="ECO:0000313" key="12">
    <source>
        <dbReference type="Proteomes" id="UP000186698"/>
    </source>
</evidence>
<dbReference type="InterPro" id="IPR008271">
    <property type="entry name" value="Ser/Thr_kinase_AS"/>
</dbReference>
<dbReference type="SMART" id="SM00220">
    <property type="entry name" value="S_TKc"/>
    <property type="match status" value="1"/>
</dbReference>
<dbReference type="GO" id="GO:0005634">
    <property type="term" value="C:nucleus"/>
    <property type="evidence" value="ECO:0000318"/>
    <property type="project" value="GO_Central"/>
</dbReference>
<dbReference type="PROSITE" id="PS00108">
    <property type="entry name" value="PROTEIN_KINASE_ST"/>
    <property type="match status" value="1"/>
</dbReference>
<feature type="domain" description="Protein kinase" evidence="10">
    <location>
        <begin position="82"/>
        <end position="335"/>
    </location>
</feature>
<dbReference type="AlphaFoldDB" id="A0A8J0TZ77"/>
<dbReference type="FunFam" id="1.10.510.10:FF:001110">
    <property type="entry name" value="AGC family protein kinase"/>
    <property type="match status" value="1"/>
</dbReference>
<evidence type="ECO:0000259" key="11">
    <source>
        <dbReference type="PROSITE" id="PS51285"/>
    </source>
</evidence>
<feature type="binding site" evidence="7">
    <location>
        <position position="115"/>
    </location>
    <ligand>
        <name>ATP</name>
        <dbReference type="ChEBI" id="CHEBI:30616"/>
    </ligand>
</feature>
<keyword evidence="3" id="KW-0808">Transferase</keyword>
<dbReference type="PROSITE" id="PS00107">
    <property type="entry name" value="PROTEIN_KINASE_ATP"/>
    <property type="match status" value="1"/>
</dbReference>
<comment type="similarity">
    <text evidence="8">Belongs to the protein kinase superfamily.</text>
</comment>
<feature type="compositionally biased region" description="Basic and acidic residues" evidence="9">
    <location>
        <begin position="36"/>
        <end position="72"/>
    </location>
</feature>
<proteinExistence type="inferred from homology"/>
<sequence>MVSVSKKRRREEEKTTDEEMMTKKIKLEDNISIAANDHHVNIESSRKRSRSSEDSATVEERNSQKRRRIEAESLPEHMLTNYKFHWGLGRGSFGKVFLASTQMKKERVAVKVIRKTPKEEQKDMIQKEARILKVTSGSPFLCHGYAAFQTNQYAFLVMEYAGGGSLSNLLSIKHHLKKRHIIFYSAELICGLQYLHSLGIIHRDLKPGNILLTCEGHMKIADFGVAAEGVFDDNTIGEKTGTSWYMAPEMLANKKYNAAIDWWSFGIILSEMATGRSPFEDDSCKHDVKSSILTEKPVFPEWMSATLQDLLQKLLKKRPHKRLGVNGNIREHPLYKNINWEDVERQRIPPPIRLEDNHPESTTANLPFLKCNTTKDSDDTILKCFTYLNPSW</sequence>
<dbReference type="KEGG" id="xla:108705586"/>
<keyword evidence="4 7" id="KW-0547">Nucleotide-binding</keyword>
<dbReference type="GO" id="GO:0005524">
    <property type="term" value="F:ATP binding"/>
    <property type="evidence" value="ECO:0007669"/>
    <property type="project" value="UniProtKB-UniRule"/>
</dbReference>
<evidence type="ECO:0000256" key="3">
    <source>
        <dbReference type="ARBA" id="ARBA00022679"/>
    </source>
</evidence>
<gene>
    <name evidence="13" type="primary">LOC108705586</name>
</gene>
<feature type="region of interest" description="Disordered" evidence="9">
    <location>
        <begin position="1"/>
        <end position="72"/>
    </location>
</feature>
<dbReference type="PROSITE" id="PS50011">
    <property type="entry name" value="PROTEIN_KINASE_DOM"/>
    <property type="match status" value="1"/>
</dbReference>
<dbReference type="Proteomes" id="UP000186698">
    <property type="component" value="Chromosome 1L"/>
</dbReference>
<evidence type="ECO:0000256" key="9">
    <source>
        <dbReference type="SAM" id="MobiDB-lite"/>
    </source>
</evidence>
<dbReference type="GeneID" id="108705586"/>
<protein>
    <submittedName>
        <fullName evidence="13">Protein kinase C delta type-like</fullName>
    </submittedName>
</protein>
<keyword evidence="2" id="KW-0597">Phosphoprotein</keyword>
<reference evidence="13" key="1">
    <citation type="submission" date="2025-08" db="UniProtKB">
        <authorList>
            <consortium name="RefSeq"/>
        </authorList>
    </citation>
    <scope>IDENTIFICATION</scope>
    <source>
        <strain evidence="13">J_2021</strain>
        <tissue evidence="13">Erythrocytes</tissue>
    </source>
</reference>
<dbReference type="RefSeq" id="XP_018097969.2">
    <property type="nucleotide sequence ID" value="XM_018242480.2"/>
</dbReference>
<dbReference type="GO" id="GO:0005737">
    <property type="term" value="C:cytoplasm"/>
    <property type="evidence" value="ECO:0000318"/>
    <property type="project" value="GO_Central"/>
</dbReference>
<dbReference type="CTD" id="108705586"/>
<evidence type="ECO:0000256" key="5">
    <source>
        <dbReference type="ARBA" id="ARBA00022777"/>
    </source>
</evidence>
<keyword evidence="5" id="KW-0418">Kinase</keyword>
<organism evidence="12 13">
    <name type="scientific">Xenopus laevis</name>
    <name type="common">African clawed frog</name>
    <dbReference type="NCBI Taxonomy" id="8355"/>
    <lineage>
        <taxon>Eukaryota</taxon>
        <taxon>Metazoa</taxon>
        <taxon>Chordata</taxon>
        <taxon>Craniata</taxon>
        <taxon>Vertebrata</taxon>
        <taxon>Euteleostomi</taxon>
        <taxon>Amphibia</taxon>
        <taxon>Batrachia</taxon>
        <taxon>Anura</taxon>
        <taxon>Pipoidea</taxon>
        <taxon>Pipidae</taxon>
        <taxon>Xenopodinae</taxon>
        <taxon>Xenopus</taxon>
        <taxon>Xenopus</taxon>
    </lineage>
</organism>
<dbReference type="Gene3D" id="3.30.200.20">
    <property type="entry name" value="Phosphorylase Kinase, domain 1"/>
    <property type="match status" value="1"/>
</dbReference>
<evidence type="ECO:0000256" key="4">
    <source>
        <dbReference type="ARBA" id="ARBA00022741"/>
    </source>
</evidence>
<accession>A0A8J0TZ77</accession>
<keyword evidence="12" id="KW-1185">Reference proteome</keyword>
<dbReference type="InterPro" id="IPR017441">
    <property type="entry name" value="Protein_kinase_ATP_BS"/>
</dbReference>
<dbReference type="PROSITE" id="PS51285">
    <property type="entry name" value="AGC_KINASE_CTER"/>
    <property type="match status" value="1"/>
</dbReference>
<evidence type="ECO:0000256" key="6">
    <source>
        <dbReference type="ARBA" id="ARBA00022840"/>
    </source>
</evidence>
<dbReference type="InterPro" id="IPR011009">
    <property type="entry name" value="Kinase-like_dom_sf"/>
</dbReference>
<evidence type="ECO:0000256" key="8">
    <source>
        <dbReference type="RuleBase" id="RU000304"/>
    </source>
</evidence>
<name>A0A8J0TZ77_XENLA</name>